<name>A0A498JB89_MALDO</name>
<dbReference type="KEGG" id="mdm:103428593"/>
<evidence type="ECO:0000313" key="3">
    <source>
        <dbReference type="Proteomes" id="UP000290289"/>
    </source>
</evidence>
<reference evidence="2 3" key="1">
    <citation type="submission" date="2018-10" db="EMBL/GenBank/DDBJ databases">
        <title>A high-quality apple genome assembly.</title>
        <authorList>
            <person name="Hu J."/>
        </authorList>
    </citation>
    <scope>NUCLEOTIDE SEQUENCE [LARGE SCALE GENOMIC DNA]</scope>
    <source>
        <strain evidence="3">cv. HFTH1</strain>
        <tissue evidence="2">Young leaf</tissue>
    </source>
</reference>
<dbReference type="PANTHER" id="PTHR37714">
    <property type="entry name" value="PROTEIN, PUTATIVE-RELATED"/>
    <property type="match status" value="1"/>
</dbReference>
<keyword evidence="1" id="KW-1133">Transmembrane helix</keyword>
<feature type="transmembrane region" description="Helical" evidence="1">
    <location>
        <begin position="12"/>
        <end position="30"/>
    </location>
</feature>
<dbReference type="OrthoDB" id="1723061at2759"/>
<sequence length="112" mass="11977">MAVSDAVVRNLTTIYVAVIVAIKAYGVVFGQSFGGAFVLILSTSVVCLILFLTLAWDVSRKATYAVSRDDNPPPVAHETCKGGICWHGVRVRSSASDVRFRLPQQIGYGGSS</sequence>
<dbReference type="AlphaFoldDB" id="A0A498JB89"/>
<evidence type="ECO:0000256" key="1">
    <source>
        <dbReference type="SAM" id="Phobius"/>
    </source>
</evidence>
<keyword evidence="3" id="KW-1185">Reference proteome</keyword>
<accession>A0A498JB89</accession>
<evidence type="ECO:0000313" key="2">
    <source>
        <dbReference type="EMBL" id="RXH91083.1"/>
    </source>
</evidence>
<organism evidence="2 3">
    <name type="scientific">Malus domestica</name>
    <name type="common">Apple</name>
    <name type="synonym">Pyrus malus</name>
    <dbReference type="NCBI Taxonomy" id="3750"/>
    <lineage>
        <taxon>Eukaryota</taxon>
        <taxon>Viridiplantae</taxon>
        <taxon>Streptophyta</taxon>
        <taxon>Embryophyta</taxon>
        <taxon>Tracheophyta</taxon>
        <taxon>Spermatophyta</taxon>
        <taxon>Magnoliopsida</taxon>
        <taxon>eudicotyledons</taxon>
        <taxon>Gunneridae</taxon>
        <taxon>Pentapetalae</taxon>
        <taxon>rosids</taxon>
        <taxon>fabids</taxon>
        <taxon>Rosales</taxon>
        <taxon>Rosaceae</taxon>
        <taxon>Amygdaloideae</taxon>
        <taxon>Maleae</taxon>
        <taxon>Malus</taxon>
    </lineage>
</organism>
<protein>
    <submittedName>
        <fullName evidence="2">Uncharacterized protein</fullName>
    </submittedName>
</protein>
<dbReference type="Proteomes" id="UP000290289">
    <property type="component" value="Chromosome 8"/>
</dbReference>
<keyword evidence="1" id="KW-0472">Membrane</keyword>
<proteinExistence type="predicted"/>
<keyword evidence="1" id="KW-0812">Transmembrane</keyword>
<gene>
    <name evidence="2" type="ORF">DVH24_020106</name>
</gene>
<dbReference type="PANTHER" id="PTHR37714:SF1">
    <property type="entry name" value="PROTEIN, PUTATIVE-RELATED"/>
    <property type="match status" value="1"/>
</dbReference>
<comment type="caution">
    <text evidence="2">The sequence shown here is derived from an EMBL/GenBank/DDBJ whole genome shotgun (WGS) entry which is preliminary data.</text>
</comment>
<dbReference type="EMBL" id="RDQH01000334">
    <property type="protein sequence ID" value="RXH91083.1"/>
    <property type="molecule type" value="Genomic_DNA"/>
</dbReference>
<feature type="transmembrane region" description="Helical" evidence="1">
    <location>
        <begin position="36"/>
        <end position="58"/>
    </location>
</feature>
<dbReference type="Gramene" id="mRNA:MD08G0010600">
    <property type="protein sequence ID" value="CDS:MD08G0010600.1"/>
    <property type="gene ID" value="MD08G0010600"/>
</dbReference>